<accession>A0A4Z1FIR1</accession>
<dbReference type="AlphaFoldDB" id="A0A4Z1FIR1"/>
<organism evidence="1 2">
    <name type="scientific">Botrytis paeoniae</name>
    <dbReference type="NCBI Taxonomy" id="278948"/>
    <lineage>
        <taxon>Eukaryota</taxon>
        <taxon>Fungi</taxon>
        <taxon>Dikarya</taxon>
        <taxon>Ascomycota</taxon>
        <taxon>Pezizomycotina</taxon>
        <taxon>Leotiomycetes</taxon>
        <taxon>Helotiales</taxon>
        <taxon>Sclerotiniaceae</taxon>
        <taxon>Botrytis</taxon>
    </lineage>
</organism>
<keyword evidence="2" id="KW-1185">Reference proteome</keyword>
<sequence>MTVLHEGGQVVQADQRIVVEPGTNLKFCSGQPHIISLITNIADVDGDSSFANHKVIVPEVATRIHNGKTCNIPLEVLWTRKSAEHTPLASHISTIKKGSYVASEYTPYQDGGEQSWNFERFELRKVVEAGVQSRLSDTHSMELMEMTSNAIDSLREIIRQRAKSNKPLDKSNRGSRVWARPVTIVQGDAVGVMLQRAWMGANSGHSTKSKVVSCPSPIYEEVMDKFGLTGVANYPVFMSTWWISLLMHDFDDWRQDYLAILDYNFFLEYNLDQATGAQFLSPLGKNMAAIWDMPELSDELQIRRSHMLCSVAFFDLKRRHESDFLNQDTDGRTVWIHKDRDIWRDFKALDSAGYSHYLSYALGAPGRDDMMLAGLVNDWIDLGPDLRYQECNQSVFALTRGSLTMNDLAQCYERTLWMLNASFDSEERRVGCNGIVGTCVWQLGNHRHDLWRYYSLAYDNCSVAQQLDLYKIANLADCYASDFTPRTLSNAKVISIPREDYSYHVRVDNVEHKGSTMLHTTVCDAVKSELIPAFVIDYQIILPLLLRTGQIDEANFLGYMDHHYCNHFADIMRSGHADGFSHAYARAIAALVMEGWWSGIYFAIGIGSLIEAQPDHIANDRPH</sequence>
<gene>
    <name evidence="1" type="ORF">BPAE_0211g00070</name>
</gene>
<dbReference type="Proteomes" id="UP000297910">
    <property type="component" value="Unassembled WGS sequence"/>
</dbReference>
<name>A0A4Z1FIR1_9HELO</name>
<evidence type="ECO:0000313" key="2">
    <source>
        <dbReference type="Proteomes" id="UP000297910"/>
    </source>
</evidence>
<evidence type="ECO:0000313" key="1">
    <source>
        <dbReference type="EMBL" id="TGO21587.1"/>
    </source>
</evidence>
<reference evidence="1 2" key="1">
    <citation type="submission" date="2017-12" db="EMBL/GenBank/DDBJ databases">
        <title>Comparative genomics of Botrytis spp.</title>
        <authorList>
            <person name="Valero-Jimenez C.A."/>
            <person name="Tapia P."/>
            <person name="Veloso J."/>
            <person name="Silva-Moreno E."/>
            <person name="Staats M."/>
            <person name="Valdes J.H."/>
            <person name="Van Kan J.A.L."/>
        </authorList>
    </citation>
    <scope>NUCLEOTIDE SEQUENCE [LARGE SCALE GENOMIC DNA]</scope>
    <source>
        <strain evidence="1 2">Bp0003</strain>
    </source>
</reference>
<dbReference type="EMBL" id="PQXI01000210">
    <property type="protein sequence ID" value="TGO21587.1"/>
    <property type="molecule type" value="Genomic_DNA"/>
</dbReference>
<comment type="caution">
    <text evidence="1">The sequence shown here is derived from an EMBL/GenBank/DDBJ whole genome shotgun (WGS) entry which is preliminary data.</text>
</comment>
<proteinExistence type="predicted"/>
<protein>
    <submittedName>
        <fullName evidence="1">Uncharacterized protein</fullName>
    </submittedName>
</protein>